<protein>
    <submittedName>
        <fullName evidence="1">Uncharacterized protein</fullName>
    </submittedName>
</protein>
<name>A0A6J5KHZ6_9CAUD</name>
<proteinExistence type="predicted"/>
<organism evidence="1">
    <name type="scientific">uncultured Caudovirales phage</name>
    <dbReference type="NCBI Taxonomy" id="2100421"/>
    <lineage>
        <taxon>Viruses</taxon>
        <taxon>Duplodnaviria</taxon>
        <taxon>Heunggongvirae</taxon>
        <taxon>Uroviricota</taxon>
        <taxon>Caudoviricetes</taxon>
        <taxon>Peduoviridae</taxon>
        <taxon>Maltschvirus</taxon>
        <taxon>Maltschvirus maltsch</taxon>
    </lineage>
</organism>
<accession>A0A6J5KHZ6</accession>
<dbReference type="EMBL" id="LR796141">
    <property type="protein sequence ID" value="CAB4121151.1"/>
    <property type="molecule type" value="Genomic_DNA"/>
</dbReference>
<evidence type="ECO:0000313" key="1">
    <source>
        <dbReference type="EMBL" id="CAB4121151.1"/>
    </source>
</evidence>
<reference evidence="1" key="1">
    <citation type="submission" date="2020-04" db="EMBL/GenBank/DDBJ databases">
        <authorList>
            <person name="Chiriac C."/>
            <person name="Salcher M."/>
            <person name="Ghai R."/>
            <person name="Kavagutti S V."/>
        </authorList>
    </citation>
    <scope>NUCLEOTIDE SEQUENCE</scope>
</reference>
<gene>
    <name evidence="1" type="ORF">UFOVP7_48</name>
</gene>
<sequence length="104" mass="10835">MATLYITEFVKQGRDGAGFPNQNATPEEPPMAEQTVAIGGSSTASATFNAKTTMLRLHCDAICSIAIAASPVATATNRRLAANTTEYIALPANSSFKVAVITNT</sequence>